<gene>
    <name evidence="8" type="ORF">EMCG_06960</name>
</gene>
<dbReference type="FunFam" id="1.10.10.60:FF:000355">
    <property type="entry name" value="Transcription factor MYB124"/>
    <property type="match status" value="1"/>
</dbReference>
<feature type="compositionally biased region" description="Polar residues" evidence="5">
    <location>
        <begin position="259"/>
        <end position="274"/>
    </location>
</feature>
<evidence type="ECO:0000256" key="2">
    <source>
        <dbReference type="ARBA" id="ARBA00022737"/>
    </source>
</evidence>
<dbReference type="InterPro" id="IPR009057">
    <property type="entry name" value="Homeodomain-like_sf"/>
</dbReference>
<keyword evidence="3" id="KW-0238">DNA-binding</keyword>
<dbReference type="OrthoDB" id="2143914at2759"/>
<dbReference type="CDD" id="cd00167">
    <property type="entry name" value="SANT"/>
    <property type="match status" value="2"/>
</dbReference>
<dbReference type="GO" id="GO:1901002">
    <property type="term" value="P:positive regulation of response to salt stress"/>
    <property type="evidence" value="ECO:0007669"/>
    <property type="project" value="UniProtKB-ARBA"/>
</dbReference>
<name>A0A0G2I9R0_9EURO</name>
<dbReference type="GO" id="GO:0000278">
    <property type="term" value="P:mitotic cell cycle"/>
    <property type="evidence" value="ECO:0007669"/>
    <property type="project" value="TreeGrafter"/>
</dbReference>
<comment type="caution">
    <text evidence="8">The sequence shown here is derived from an EMBL/GenBank/DDBJ whole genome shotgun (WGS) entry which is preliminary data.</text>
</comment>
<reference evidence="9" key="1">
    <citation type="journal article" date="2015" name="PLoS Genet.">
        <title>The dynamic genome and transcriptome of the human fungal pathogen Blastomyces and close relative Emmonsia.</title>
        <authorList>
            <person name="Munoz J.F."/>
            <person name="Gauthier G.M."/>
            <person name="Desjardins C.A."/>
            <person name="Gallo J.E."/>
            <person name="Holder J."/>
            <person name="Sullivan T.D."/>
            <person name="Marty A.J."/>
            <person name="Carmen J.C."/>
            <person name="Chen Z."/>
            <person name="Ding L."/>
            <person name="Gujja S."/>
            <person name="Magrini V."/>
            <person name="Misas E."/>
            <person name="Mitreva M."/>
            <person name="Priest M."/>
            <person name="Saif S."/>
            <person name="Whiston E.A."/>
            <person name="Young S."/>
            <person name="Zeng Q."/>
            <person name="Goldman W.E."/>
            <person name="Mardis E.R."/>
            <person name="Taylor J.W."/>
            <person name="McEwen J.G."/>
            <person name="Clay O.K."/>
            <person name="Klein B.S."/>
            <person name="Cuomo C.A."/>
        </authorList>
    </citation>
    <scope>NUCLEOTIDE SEQUENCE [LARGE SCALE GENOMIC DNA]</scope>
    <source>
        <strain evidence="9">UAMH 3008</strain>
    </source>
</reference>
<feature type="domain" description="HTH myb-type" evidence="7">
    <location>
        <begin position="58"/>
        <end position="108"/>
    </location>
</feature>
<dbReference type="Proteomes" id="UP000034164">
    <property type="component" value="Unassembled WGS sequence"/>
</dbReference>
<evidence type="ECO:0000256" key="3">
    <source>
        <dbReference type="ARBA" id="ARBA00023125"/>
    </source>
</evidence>
<dbReference type="GO" id="GO:1902584">
    <property type="term" value="P:positive regulation of response to water deprivation"/>
    <property type="evidence" value="ECO:0007669"/>
    <property type="project" value="UniProtKB-ARBA"/>
</dbReference>
<dbReference type="Gene3D" id="1.10.10.60">
    <property type="entry name" value="Homeodomain-like"/>
    <property type="match status" value="2"/>
</dbReference>
<dbReference type="AlphaFoldDB" id="A0A0G2I9R0"/>
<dbReference type="GO" id="GO:0050891">
    <property type="term" value="P:multicellular organismal-level water homeostasis"/>
    <property type="evidence" value="ECO:0007669"/>
    <property type="project" value="UniProtKB-ARBA"/>
</dbReference>
<dbReference type="GO" id="GO:1902806">
    <property type="term" value="P:regulation of cell cycle G1/S phase transition"/>
    <property type="evidence" value="ECO:0007669"/>
    <property type="project" value="UniProtKB-ARBA"/>
</dbReference>
<keyword evidence="4" id="KW-0539">Nucleus</keyword>
<proteinExistence type="predicted"/>
<dbReference type="GO" id="GO:0033993">
    <property type="term" value="P:response to lipid"/>
    <property type="evidence" value="ECO:0007669"/>
    <property type="project" value="UniProtKB-ARBA"/>
</dbReference>
<feature type="region of interest" description="Disordered" evidence="5">
    <location>
        <begin position="110"/>
        <end position="143"/>
    </location>
</feature>
<feature type="compositionally biased region" description="Polar residues" evidence="5">
    <location>
        <begin position="240"/>
        <end position="250"/>
    </location>
</feature>
<dbReference type="GO" id="GO:0045944">
    <property type="term" value="P:positive regulation of transcription by RNA polymerase II"/>
    <property type="evidence" value="ECO:0007669"/>
    <property type="project" value="TreeGrafter"/>
</dbReference>
<organism evidence="8 9">
    <name type="scientific">[Emmonsia] crescens</name>
    <dbReference type="NCBI Taxonomy" id="73230"/>
    <lineage>
        <taxon>Eukaryota</taxon>
        <taxon>Fungi</taxon>
        <taxon>Dikarya</taxon>
        <taxon>Ascomycota</taxon>
        <taxon>Pezizomycotina</taxon>
        <taxon>Eurotiomycetes</taxon>
        <taxon>Eurotiomycetidae</taxon>
        <taxon>Onygenales</taxon>
        <taxon>Ajellomycetaceae</taxon>
        <taxon>Emergomyces</taxon>
    </lineage>
</organism>
<feature type="region of interest" description="Disordered" evidence="5">
    <location>
        <begin position="237"/>
        <end position="311"/>
    </location>
</feature>
<dbReference type="PROSITE" id="PS51294">
    <property type="entry name" value="HTH_MYB"/>
    <property type="match status" value="2"/>
</dbReference>
<dbReference type="GO" id="GO:0000981">
    <property type="term" value="F:DNA-binding transcription factor activity, RNA polymerase II-specific"/>
    <property type="evidence" value="ECO:0007669"/>
    <property type="project" value="TreeGrafter"/>
</dbReference>
<dbReference type="Pfam" id="PF00249">
    <property type="entry name" value="Myb_DNA-binding"/>
    <property type="match status" value="2"/>
</dbReference>
<dbReference type="VEuPathDB" id="FungiDB:EMCG_06960"/>
<dbReference type="GO" id="GO:0005634">
    <property type="term" value="C:nucleus"/>
    <property type="evidence" value="ECO:0007669"/>
    <property type="project" value="UniProtKB-SubCell"/>
</dbReference>
<dbReference type="InterPro" id="IPR050560">
    <property type="entry name" value="MYB_TF"/>
</dbReference>
<dbReference type="InterPro" id="IPR001005">
    <property type="entry name" value="SANT/Myb"/>
</dbReference>
<evidence type="ECO:0000259" key="7">
    <source>
        <dbReference type="PROSITE" id="PS51294"/>
    </source>
</evidence>
<protein>
    <recommendedName>
        <fullName evidence="10">Myb-like DNA-binding protein FlbD</fullName>
    </recommendedName>
</protein>
<dbReference type="GO" id="GO:0000978">
    <property type="term" value="F:RNA polymerase II cis-regulatory region sequence-specific DNA binding"/>
    <property type="evidence" value="ECO:0007669"/>
    <property type="project" value="TreeGrafter"/>
</dbReference>
<evidence type="ECO:0000256" key="4">
    <source>
        <dbReference type="ARBA" id="ARBA00023242"/>
    </source>
</evidence>
<evidence type="ECO:0000313" key="8">
    <source>
        <dbReference type="EMBL" id="KKZ67382.1"/>
    </source>
</evidence>
<dbReference type="GO" id="GO:2000037">
    <property type="term" value="P:regulation of stomatal complex patterning"/>
    <property type="evidence" value="ECO:0007669"/>
    <property type="project" value="UniProtKB-ARBA"/>
</dbReference>
<dbReference type="SMART" id="SM00717">
    <property type="entry name" value="SANT"/>
    <property type="match status" value="2"/>
</dbReference>
<evidence type="ECO:0000256" key="1">
    <source>
        <dbReference type="ARBA" id="ARBA00004123"/>
    </source>
</evidence>
<comment type="subcellular location">
    <subcellularLocation>
        <location evidence="1">Nucleus</location>
    </subcellularLocation>
</comment>
<evidence type="ECO:0000313" key="9">
    <source>
        <dbReference type="Proteomes" id="UP000034164"/>
    </source>
</evidence>
<dbReference type="PROSITE" id="PS50090">
    <property type="entry name" value="MYB_LIKE"/>
    <property type="match status" value="2"/>
</dbReference>
<dbReference type="SUPFAM" id="SSF46689">
    <property type="entry name" value="Homeodomain-like"/>
    <property type="match status" value="1"/>
</dbReference>
<keyword evidence="2" id="KW-0677">Repeat</keyword>
<evidence type="ECO:0008006" key="10">
    <source>
        <dbReference type="Google" id="ProtNLM"/>
    </source>
</evidence>
<accession>A0A0G2I9R0</accession>
<dbReference type="PANTHER" id="PTHR45614:SF25">
    <property type="entry name" value="MYB PROTEIN"/>
    <property type="match status" value="1"/>
</dbReference>
<dbReference type="PANTHER" id="PTHR45614">
    <property type="entry name" value="MYB PROTEIN-RELATED"/>
    <property type="match status" value="1"/>
</dbReference>
<feature type="compositionally biased region" description="Polar residues" evidence="5">
    <location>
        <begin position="116"/>
        <end position="126"/>
    </location>
</feature>
<feature type="domain" description="Myb-like" evidence="6">
    <location>
        <begin position="54"/>
        <end position="104"/>
    </location>
</feature>
<evidence type="ECO:0000259" key="6">
    <source>
        <dbReference type="PROSITE" id="PS50090"/>
    </source>
</evidence>
<feature type="domain" description="Myb-like" evidence="6">
    <location>
        <begin position="2"/>
        <end position="53"/>
    </location>
</feature>
<evidence type="ECO:0000256" key="5">
    <source>
        <dbReference type="SAM" id="MobiDB-lite"/>
    </source>
</evidence>
<dbReference type="GO" id="GO:0032875">
    <property type="term" value="P:regulation of DNA endoreduplication"/>
    <property type="evidence" value="ECO:0007669"/>
    <property type="project" value="UniProtKB-ARBA"/>
</dbReference>
<feature type="region of interest" description="Disordered" evidence="5">
    <location>
        <begin position="340"/>
        <end position="390"/>
    </location>
</feature>
<sequence>MAPAQRRGPWVPEEDQTLLQLVHSQGPNNWVRISQHMQYRSPKQCRERFHQNLKPTLNHEPISSEEGMMIERMVHDMGKRWAEIARRLGNRSDNAVKNWWNGSMNRKRRGLVIPGSGSNSPSSRTLNGRVEPPYPQNSMTMRSTCDRGPYQDANFEARRPSWASISQREQQQLPTRLHYHQAEARERKEPCSSTEYEYGSPLEWSRPVLDHRSPIRNHRHLSPIVTYMPPMHTELPAMPSPSTSEMSHSISAGPPSMVSDHNSICSASPRTAASPSLLPMPIEIHPGQDERRRGSAPTLRSLSSSLGRDESYYESSCSKNIEYLPEPAVLRQWAPDISTAYPQEPPRHQYWKHQHSNSAPHNQLAPGTERRTQAPSLPRDSRMGLETLLN</sequence>
<feature type="domain" description="HTH myb-type" evidence="7">
    <location>
        <begin position="2"/>
        <end position="57"/>
    </location>
</feature>
<dbReference type="InterPro" id="IPR017930">
    <property type="entry name" value="Myb_dom"/>
</dbReference>
<dbReference type="EMBL" id="LCZI01000267">
    <property type="protein sequence ID" value="KKZ67382.1"/>
    <property type="molecule type" value="Genomic_DNA"/>
</dbReference>